<dbReference type="InterPro" id="IPR050426">
    <property type="entry name" value="Glycosyltransferase_28"/>
</dbReference>
<evidence type="ECO:0000259" key="4">
    <source>
        <dbReference type="Pfam" id="PF06722"/>
    </source>
</evidence>
<dbReference type="GO" id="GO:0005975">
    <property type="term" value="P:carbohydrate metabolic process"/>
    <property type="evidence" value="ECO:0007669"/>
    <property type="project" value="InterPro"/>
</dbReference>
<dbReference type="PANTHER" id="PTHR48050">
    <property type="entry name" value="STEROL 3-BETA-GLUCOSYLTRANSFERASE"/>
    <property type="match status" value="1"/>
</dbReference>
<reference evidence="5 6" key="1">
    <citation type="submission" date="2017-12" db="EMBL/GenBank/DDBJ databases">
        <title>Sequencing, de novo assembly and annotation of complete genome of a new Thraustochytrid species, strain FCC1311.</title>
        <authorList>
            <person name="Sedici K."/>
            <person name="Godart F."/>
            <person name="Aiese Cigliano R."/>
            <person name="Sanseverino W."/>
            <person name="Barakat M."/>
            <person name="Ortet P."/>
            <person name="Marechal E."/>
            <person name="Cagnac O."/>
            <person name="Amato A."/>
        </authorList>
    </citation>
    <scope>NUCLEOTIDE SEQUENCE [LARGE SCALE GENOMIC DNA]</scope>
</reference>
<dbReference type="Pfam" id="PF06722">
    <property type="entry name" value="EryCIII-like_C"/>
    <property type="match status" value="1"/>
</dbReference>
<dbReference type="InterPro" id="IPR002213">
    <property type="entry name" value="UDP_glucos_trans"/>
</dbReference>
<dbReference type="FunFam" id="3.40.50.2000:FF:000009">
    <property type="entry name" value="Sterol 3-beta-glucosyltransferase UGT80A2"/>
    <property type="match status" value="1"/>
</dbReference>
<feature type="region of interest" description="Disordered" evidence="2">
    <location>
        <begin position="265"/>
        <end position="289"/>
    </location>
</feature>
<feature type="compositionally biased region" description="Basic and acidic residues" evidence="2">
    <location>
        <begin position="265"/>
        <end position="282"/>
    </location>
</feature>
<evidence type="ECO:0000256" key="1">
    <source>
        <dbReference type="ARBA" id="ARBA00022679"/>
    </source>
</evidence>
<dbReference type="CDD" id="cd03784">
    <property type="entry name" value="GT1_Gtf-like"/>
    <property type="match status" value="1"/>
</dbReference>
<dbReference type="OrthoDB" id="5835829at2759"/>
<gene>
    <name evidence="5" type="ORF">FCC1311_063051</name>
</gene>
<dbReference type="SUPFAM" id="SSF53756">
    <property type="entry name" value="UDP-Glycosyltransferase/glycogen phosphorylase"/>
    <property type="match status" value="1"/>
</dbReference>
<keyword evidence="6" id="KW-1185">Reference proteome</keyword>
<feature type="domain" description="Erythromycin biosynthesis protein CIII-like C-terminal" evidence="4">
    <location>
        <begin position="523"/>
        <end position="615"/>
    </location>
</feature>
<dbReference type="Proteomes" id="UP000241890">
    <property type="component" value="Unassembled WGS sequence"/>
</dbReference>
<dbReference type="InterPro" id="IPR004276">
    <property type="entry name" value="GlycoTrans_28_N"/>
</dbReference>
<dbReference type="InterPro" id="IPR010610">
    <property type="entry name" value="EryCIII-like_C"/>
</dbReference>
<evidence type="ECO:0000256" key="2">
    <source>
        <dbReference type="SAM" id="MobiDB-lite"/>
    </source>
</evidence>
<dbReference type="Gene3D" id="3.40.50.2000">
    <property type="entry name" value="Glycogen Phosphorylase B"/>
    <property type="match status" value="2"/>
</dbReference>
<sequence length="827" mass="91684">MEARGARARRGAVEPLKYVLRLSGFETLKDEGYTVYFVRVAVESSEAALRDGGQRLCFAREGIYLPEADFEESDAPDSDPDESGVMVKACSSFMPGIYKWYAGQPAPDPSLDMAADRRAVRADTEDMRDPHRLYIGDQVHLGASAPRSGATTPTAGAQSLLPRLRFVIIVVGSRGDVQPYVALGMALRRQGHYVRIAAHECFRGFVGDANLGFAPLAGDPKELLRMVTENSMFSYSFVREGVASHRTWISHILDDAWDACTLPEHELRDGPEKGPRPEREPVRPSVGEGPGVAFAARESSFRADVVMANPPAFSGWHIAEALGVPFFTSFPMPWSRTTEFPSPFTSTRGESSSGRLNWMSYGAVDRLMWLGAGDLINRWRVQTLRLAPIWTMSARGHRLAHDNRTPVLYPWSPQMLPKPKDWGSHICIPGYWFLDDEMAKESVPAVYEPPAELRDFLAQSQDPPIFIGFGSIVVKDPRKLSTIIADTLRAMSKAHRFIVQAGWADVNVGDLLGALQGEQRVLQIGAAPHRWLFERCKCVIHHGGAGTTAEGLRAGKPTVVVPFFGDQFFWARQVDAVRVGVRLPYTQLTAKRLCVAIEKALGAGMRMRAQVLAASIARENGTETAIAFIEQRLLRMEGVRGMEIIVRHPGEQAREDRVARSQALNKVAGGFGEELATIAQDEDTKWTQRYIEESDFWRFWPYVEMTDKAAERKTPAPLRAINSIGRQIKVAGSAIRGTVGTRNKMSLQPPGVELQERPKMAEDQIKEASPFENSASEKGRSPTLLKRRMPSTSFASRIPPGHTHYSWRRGPTTMLGHTAYSAGAEFI</sequence>
<feature type="region of interest" description="Disordered" evidence="2">
    <location>
        <begin position="766"/>
        <end position="787"/>
    </location>
</feature>
<evidence type="ECO:0000313" key="5">
    <source>
        <dbReference type="EMBL" id="GBG26264.1"/>
    </source>
</evidence>
<organism evidence="5 6">
    <name type="scientific">Hondaea fermentalgiana</name>
    <dbReference type="NCBI Taxonomy" id="2315210"/>
    <lineage>
        <taxon>Eukaryota</taxon>
        <taxon>Sar</taxon>
        <taxon>Stramenopiles</taxon>
        <taxon>Bigyra</taxon>
        <taxon>Labyrinthulomycetes</taxon>
        <taxon>Thraustochytrida</taxon>
        <taxon>Thraustochytriidae</taxon>
        <taxon>Hondaea</taxon>
    </lineage>
</organism>
<feature type="domain" description="Glycosyltransferase family 28 N-terminal" evidence="3">
    <location>
        <begin position="166"/>
        <end position="261"/>
    </location>
</feature>
<dbReference type="InParanoid" id="A0A2R5GEL7"/>
<name>A0A2R5GEL7_9STRA</name>
<dbReference type="Pfam" id="PF03033">
    <property type="entry name" value="Glyco_transf_28"/>
    <property type="match status" value="1"/>
</dbReference>
<evidence type="ECO:0000313" key="6">
    <source>
        <dbReference type="Proteomes" id="UP000241890"/>
    </source>
</evidence>
<protein>
    <submittedName>
        <fullName evidence="5">Sterol 3-beta-glucosyltransferase</fullName>
    </submittedName>
</protein>
<accession>A0A2R5GEL7</accession>
<dbReference type="AlphaFoldDB" id="A0A2R5GEL7"/>
<dbReference type="GO" id="GO:0016906">
    <property type="term" value="F:sterol 3-beta-glucosyltransferase activity"/>
    <property type="evidence" value="ECO:0007669"/>
    <property type="project" value="UniProtKB-ARBA"/>
</dbReference>
<dbReference type="PANTHER" id="PTHR48050:SF13">
    <property type="entry name" value="STEROL 3-BETA-GLUCOSYLTRANSFERASE UGT80A2"/>
    <property type="match status" value="1"/>
</dbReference>
<keyword evidence="1 5" id="KW-0808">Transferase</keyword>
<proteinExistence type="predicted"/>
<evidence type="ECO:0000259" key="3">
    <source>
        <dbReference type="Pfam" id="PF03033"/>
    </source>
</evidence>
<dbReference type="EMBL" id="BEYU01000019">
    <property type="protein sequence ID" value="GBG26264.1"/>
    <property type="molecule type" value="Genomic_DNA"/>
</dbReference>
<comment type="caution">
    <text evidence="5">The sequence shown here is derived from an EMBL/GenBank/DDBJ whole genome shotgun (WGS) entry which is preliminary data.</text>
</comment>